<gene>
    <name evidence="8" type="ORF">E3T25_03300</name>
</gene>
<dbReference type="RefSeq" id="WP_134372162.1">
    <property type="nucleotide sequence ID" value="NZ_SOGO01000010.1"/>
</dbReference>
<comment type="caution">
    <text evidence="8">The sequence shown here is derived from an EMBL/GenBank/DDBJ whole genome shotgun (WGS) entry which is preliminary data.</text>
</comment>
<feature type="transmembrane region" description="Helical" evidence="6">
    <location>
        <begin position="460"/>
        <end position="482"/>
    </location>
</feature>
<feature type="transmembrane region" description="Helical" evidence="6">
    <location>
        <begin position="371"/>
        <end position="395"/>
    </location>
</feature>
<feature type="region of interest" description="Disordered" evidence="5">
    <location>
        <begin position="201"/>
        <end position="228"/>
    </location>
</feature>
<protein>
    <recommendedName>
        <fullName evidence="7">O-antigen ligase-related domain-containing protein</fullName>
    </recommendedName>
</protein>
<proteinExistence type="predicted"/>
<comment type="subcellular location">
    <subcellularLocation>
        <location evidence="1">Membrane</location>
        <topology evidence="1">Multi-pass membrane protein</topology>
    </subcellularLocation>
</comment>
<feature type="transmembrane region" description="Helical" evidence="6">
    <location>
        <begin position="104"/>
        <end position="122"/>
    </location>
</feature>
<feature type="transmembrane region" description="Helical" evidence="6">
    <location>
        <begin position="503"/>
        <end position="523"/>
    </location>
</feature>
<evidence type="ECO:0000256" key="4">
    <source>
        <dbReference type="ARBA" id="ARBA00023136"/>
    </source>
</evidence>
<dbReference type="PANTHER" id="PTHR37422">
    <property type="entry name" value="TEICHURONIC ACID BIOSYNTHESIS PROTEIN TUAE"/>
    <property type="match status" value="1"/>
</dbReference>
<evidence type="ECO:0000256" key="2">
    <source>
        <dbReference type="ARBA" id="ARBA00022692"/>
    </source>
</evidence>
<feature type="transmembrane region" description="Helical" evidence="6">
    <location>
        <begin position="289"/>
        <end position="309"/>
    </location>
</feature>
<keyword evidence="3 6" id="KW-1133">Transmembrane helix</keyword>
<evidence type="ECO:0000313" key="9">
    <source>
        <dbReference type="Proteomes" id="UP000297851"/>
    </source>
</evidence>
<accession>A0ABY2JHP8</accession>
<sequence>MHAGDTGQAGVSGRFGQRAATAAIWMLVLASIVLLPDAFVRWFLPKDVLAAIAVAGASVAVARGRLPRWFAVAAGVTAVLALLSVLISAAPAAQLWGRWPRYEGLITLPVYFGAVWAGARLLGPDAPVAKLRTLARAVATAAIALGVVSLLEAVGAGPFPSDLARPGSLTGNATDQGILGALFLAVLALPTLRAWTGPAGSGGVGSGRMAPGRGAPGRGAPGRGRAPLSAADLGTGRAERAWITAGILLAVTSVIFSASRAGLLAAGVVVLVLLSLELVRLGRPFARRIALSGIAALLLLLGGALAVPFTRGRLLGSSPLSTSSLEARFTFWRDSHAVLGSHPFGVGVSGFLNANAAASAGESTLDSPHNWLFQAAMAGGIPLLVLILGIVVAAASGGLRAWRQVACRETDAARGSAAHAAAVLARADAARGDLLAAALAGLSGFGVALLTHFTAPSTTILAAVLVGVLVAGAPCGQSGGQLRGLGGQLRGRLGSAAARSAGGGIRSVALVGWAVWLVVLMSAEVPLAAGVAGAARGNIAVAEESFESAQRLRPWDADLASIAAQSFAAAADAQVPGAAPRAVAWAERSRAVLPDTVATERALAAGQLSGGDAAAAVRTLDALAVVAPQDVAVAVQYAVALYVSGDISGCDVAVRRALALDPAEPTALRLRDILFSK</sequence>
<feature type="transmembrane region" description="Helical" evidence="6">
    <location>
        <begin position="264"/>
        <end position="282"/>
    </location>
</feature>
<evidence type="ECO:0000256" key="6">
    <source>
        <dbReference type="SAM" id="Phobius"/>
    </source>
</evidence>
<evidence type="ECO:0000256" key="3">
    <source>
        <dbReference type="ARBA" id="ARBA00022989"/>
    </source>
</evidence>
<dbReference type="InterPro" id="IPR051533">
    <property type="entry name" value="WaaL-like"/>
</dbReference>
<name>A0ABY2JHP8_9MICO</name>
<dbReference type="SUPFAM" id="SSF48452">
    <property type="entry name" value="TPR-like"/>
    <property type="match status" value="1"/>
</dbReference>
<organism evidence="8 9">
    <name type="scientific">Cryobacterium sandaracinum</name>
    <dbReference type="NCBI Taxonomy" id="1259247"/>
    <lineage>
        <taxon>Bacteria</taxon>
        <taxon>Bacillati</taxon>
        <taxon>Actinomycetota</taxon>
        <taxon>Actinomycetes</taxon>
        <taxon>Micrococcales</taxon>
        <taxon>Microbacteriaceae</taxon>
        <taxon>Cryobacterium</taxon>
    </lineage>
</organism>
<dbReference type="Pfam" id="PF04932">
    <property type="entry name" value="Wzy_C"/>
    <property type="match status" value="1"/>
</dbReference>
<keyword evidence="9" id="KW-1185">Reference proteome</keyword>
<feature type="transmembrane region" description="Helical" evidence="6">
    <location>
        <begin position="42"/>
        <end position="62"/>
    </location>
</feature>
<dbReference type="InterPro" id="IPR007016">
    <property type="entry name" value="O-antigen_ligase-rel_domated"/>
</dbReference>
<feature type="transmembrane region" description="Helical" evidence="6">
    <location>
        <begin position="134"/>
        <end position="157"/>
    </location>
</feature>
<evidence type="ECO:0000256" key="5">
    <source>
        <dbReference type="SAM" id="MobiDB-lite"/>
    </source>
</evidence>
<evidence type="ECO:0000256" key="1">
    <source>
        <dbReference type="ARBA" id="ARBA00004141"/>
    </source>
</evidence>
<keyword evidence="4 6" id="KW-0472">Membrane</keyword>
<keyword evidence="2 6" id="KW-0812">Transmembrane</keyword>
<dbReference type="EMBL" id="SOGO01000010">
    <property type="protein sequence ID" value="TFD06114.1"/>
    <property type="molecule type" value="Genomic_DNA"/>
</dbReference>
<reference evidence="8 9" key="1">
    <citation type="submission" date="2019-03" db="EMBL/GenBank/DDBJ databases">
        <title>Genomics of glacier-inhabiting Cryobacterium strains.</title>
        <authorList>
            <person name="Liu Q."/>
            <person name="Xin Y.-H."/>
        </authorList>
    </citation>
    <scope>NUCLEOTIDE SEQUENCE [LARGE SCALE GENOMIC DNA]</scope>
    <source>
        <strain evidence="8 9">TMT2-16</strain>
    </source>
</reference>
<feature type="transmembrane region" description="Helical" evidence="6">
    <location>
        <begin position="434"/>
        <end position="454"/>
    </location>
</feature>
<feature type="transmembrane region" description="Helical" evidence="6">
    <location>
        <begin position="19"/>
        <end position="36"/>
    </location>
</feature>
<feature type="domain" description="O-antigen ligase-related" evidence="7">
    <location>
        <begin position="246"/>
        <end position="388"/>
    </location>
</feature>
<feature type="transmembrane region" description="Helical" evidence="6">
    <location>
        <begin position="69"/>
        <end position="92"/>
    </location>
</feature>
<evidence type="ECO:0000313" key="8">
    <source>
        <dbReference type="EMBL" id="TFD06114.1"/>
    </source>
</evidence>
<dbReference type="Gene3D" id="1.25.40.10">
    <property type="entry name" value="Tetratricopeptide repeat domain"/>
    <property type="match status" value="1"/>
</dbReference>
<dbReference type="InterPro" id="IPR011990">
    <property type="entry name" value="TPR-like_helical_dom_sf"/>
</dbReference>
<evidence type="ECO:0000259" key="7">
    <source>
        <dbReference type="Pfam" id="PF04932"/>
    </source>
</evidence>
<dbReference type="Proteomes" id="UP000297851">
    <property type="component" value="Unassembled WGS sequence"/>
</dbReference>
<dbReference type="PANTHER" id="PTHR37422:SF13">
    <property type="entry name" value="LIPOPOLYSACCHARIDE BIOSYNTHESIS PROTEIN PA4999-RELATED"/>
    <property type="match status" value="1"/>
</dbReference>